<evidence type="ECO:0000256" key="2">
    <source>
        <dbReference type="SAM" id="Phobius"/>
    </source>
</evidence>
<evidence type="ECO:0000256" key="1">
    <source>
        <dbReference type="ARBA" id="ARBA00022737"/>
    </source>
</evidence>
<reference evidence="3 4" key="1">
    <citation type="submission" date="2024-03" db="EMBL/GenBank/DDBJ databases">
        <title>Mouse gut bacterial collection (mGBC) of GemPharmatech.</title>
        <authorList>
            <person name="He Y."/>
            <person name="Dong L."/>
            <person name="Wu D."/>
            <person name="Gao X."/>
            <person name="Lin Z."/>
        </authorList>
    </citation>
    <scope>NUCLEOTIDE SEQUENCE [LARGE SCALE GENOMIC DNA]</scope>
    <source>
        <strain evidence="3 4">15-30</strain>
    </source>
</reference>
<organism evidence="3 4">
    <name type="scientific">Ligilactobacillus faecis</name>
    <dbReference type="NCBI Taxonomy" id="762833"/>
    <lineage>
        <taxon>Bacteria</taxon>
        <taxon>Bacillati</taxon>
        <taxon>Bacillota</taxon>
        <taxon>Bacilli</taxon>
        <taxon>Lactobacillales</taxon>
        <taxon>Lactobacillaceae</taxon>
        <taxon>Ligilactobacillus</taxon>
    </lineage>
</organism>
<accession>A0ABV4DQD4</accession>
<gene>
    <name evidence="3" type="ORF">AALT52_01955</name>
</gene>
<name>A0ABV4DQD4_9LACO</name>
<dbReference type="SUPFAM" id="SSF82185">
    <property type="entry name" value="Histone H3 K4-specific methyltransferase SET7/9 N-terminal domain"/>
    <property type="match status" value="1"/>
</dbReference>
<dbReference type="Pfam" id="PF02493">
    <property type="entry name" value="MORN"/>
    <property type="match status" value="3"/>
</dbReference>
<comment type="caution">
    <text evidence="3">The sequence shown here is derived from an EMBL/GenBank/DDBJ whole genome shotgun (WGS) entry which is preliminary data.</text>
</comment>
<dbReference type="PANTHER" id="PTHR23084:SF263">
    <property type="entry name" value="MORN REPEAT-CONTAINING PROTEIN 1"/>
    <property type="match status" value="1"/>
</dbReference>
<dbReference type="InterPro" id="IPR003409">
    <property type="entry name" value="MORN"/>
</dbReference>
<dbReference type="RefSeq" id="WP_369940695.1">
    <property type="nucleotide sequence ID" value="NZ_JBCLUF010000004.1"/>
</dbReference>
<protein>
    <submittedName>
        <fullName evidence="3">Membrane-binding protein</fullName>
    </submittedName>
</protein>
<sequence>MQRRKKWILLGSSILIIGCILVTFLYGISPKEEVIKFQDGTVYRGTTKEGKLVSGVLRFKNGDTYQGGFKDGHFEGKGIYRSHAGWTFEGHFHQGVADGQGALKKAGKVLQTGKYDKGAYQKK</sequence>
<evidence type="ECO:0000313" key="3">
    <source>
        <dbReference type="EMBL" id="MEY8661662.1"/>
    </source>
</evidence>
<keyword evidence="2" id="KW-0812">Transmembrane</keyword>
<keyword evidence="2" id="KW-1133">Transmembrane helix</keyword>
<keyword evidence="1" id="KW-0677">Repeat</keyword>
<dbReference type="PANTHER" id="PTHR23084">
    <property type="entry name" value="PHOSPHATIDYLINOSITOL-4-PHOSPHATE 5-KINASE RELATED"/>
    <property type="match status" value="1"/>
</dbReference>
<keyword evidence="4" id="KW-1185">Reference proteome</keyword>
<dbReference type="PROSITE" id="PS51257">
    <property type="entry name" value="PROKAR_LIPOPROTEIN"/>
    <property type="match status" value="1"/>
</dbReference>
<evidence type="ECO:0000313" key="4">
    <source>
        <dbReference type="Proteomes" id="UP001565236"/>
    </source>
</evidence>
<dbReference type="Proteomes" id="UP001565236">
    <property type="component" value="Unassembled WGS sequence"/>
</dbReference>
<keyword evidence="2" id="KW-0472">Membrane</keyword>
<feature type="transmembrane region" description="Helical" evidence="2">
    <location>
        <begin position="7"/>
        <end position="28"/>
    </location>
</feature>
<dbReference type="EMBL" id="JBCLUF010000004">
    <property type="protein sequence ID" value="MEY8661662.1"/>
    <property type="molecule type" value="Genomic_DNA"/>
</dbReference>
<proteinExistence type="predicted"/>